<accession>A0A2J8MVP5</accession>
<name>A0A2J8MVP5_PANTR</name>
<sequence>MKVLGHRLELLTGSQNRGFPNHGFMILRPPAPRRDHGRAAGAAIP</sequence>
<reference evidence="1 2" key="1">
    <citation type="submission" date="2017-12" db="EMBL/GenBank/DDBJ databases">
        <title>High-resolution comparative analysis of great ape genomes.</title>
        <authorList>
            <person name="Pollen A."/>
            <person name="Hastie A."/>
            <person name="Hormozdiari F."/>
            <person name="Dougherty M."/>
            <person name="Liu R."/>
            <person name="Chaisson M."/>
            <person name="Hoppe E."/>
            <person name="Hill C."/>
            <person name="Pang A."/>
            <person name="Hillier L."/>
            <person name="Baker C."/>
            <person name="Armstrong J."/>
            <person name="Shendure J."/>
            <person name="Paten B."/>
            <person name="Wilson R."/>
            <person name="Chao H."/>
            <person name="Schneider V."/>
            <person name="Ventura M."/>
            <person name="Kronenberg Z."/>
            <person name="Murali S."/>
            <person name="Gordon D."/>
            <person name="Cantsilieris S."/>
            <person name="Munson K."/>
            <person name="Nelson B."/>
            <person name="Raja A."/>
            <person name="Underwood J."/>
            <person name="Diekhans M."/>
            <person name="Fiddes I."/>
            <person name="Haussler D."/>
            <person name="Eichler E."/>
        </authorList>
    </citation>
    <scope>NUCLEOTIDE SEQUENCE [LARGE SCALE GENOMIC DNA]</scope>
    <source>
        <strain evidence="1">Yerkes chimp pedigree #C0471</strain>
    </source>
</reference>
<evidence type="ECO:0000313" key="1">
    <source>
        <dbReference type="EMBL" id="PNI63582.1"/>
    </source>
</evidence>
<evidence type="ECO:0000313" key="2">
    <source>
        <dbReference type="Proteomes" id="UP000236370"/>
    </source>
</evidence>
<gene>
    <name evidence="1" type="ORF">CK820_G0016551</name>
</gene>
<dbReference type="Proteomes" id="UP000236370">
    <property type="component" value="Unassembled WGS sequence"/>
</dbReference>
<organism evidence="1 2">
    <name type="scientific">Pan troglodytes</name>
    <name type="common">Chimpanzee</name>
    <dbReference type="NCBI Taxonomy" id="9598"/>
    <lineage>
        <taxon>Eukaryota</taxon>
        <taxon>Metazoa</taxon>
        <taxon>Chordata</taxon>
        <taxon>Craniata</taxon>
        <taxon>Vertebrata</taxon>
        <taxon>Euteleostomi</taxon>
        <taxon>Mammalia</taxon>
        <taxon>Eutheria</taxon>
        <taxon>Euarchontoglires</taxon>
        <taxon>Primates</taxon>
        <taxon>Haplorrhini</taxon>
        <taxon>Catarrhini</taxon>
        <taxon>Hominidae</taxon>
        <taxon>Pan</taxon>
    </lineage>
</organism>
<dbReference type="AlphaFoldDB" id="A0A2J8MVP5"/>
<proteinExistence type="predicted"/>
<dbReference type="EMBL" id="NBAG03000242">
    <property type="protein sequence ID" value="PNI63582.1"/>
    <property type="molecule type" value="Genomic_DNA"/>
</dbReference>
<protein>
    <submittedName>
        <fullName evidence="1">NDRG4 isoform 49</fullName>
    </submittedName>
</protein>
<comment type="caution">
    <text evidence="1">The sequence shown here is derived from an EMBL/GenBank/DDBJ whole genome shotgun (WGS) entry which is preliminary data.</text>
</comment>